<dbReference type="AlphaFoldDB" id="A0A4Z2HR76"/>
<comment type="caution">
    <text evidence="1">The sequence shown here is derived from an EMBL/GenBank/DDBJ whole genome shotgun (WGS) entry which is preliminary data.</text>
</comment>
<name>A0A4Z2HR76_9TELE</name>
<sequence length="206" mass="21733">MDVKETLSINFDFVASIVGTKAVQSAFSGVGLVGAVPSACSCPIFRTTFSMSHKGLQDAADSSLGTAVQTRARRAWYSTLSAKSKDKRTKIRKALSTSGIGQLSAKCDDYSALLGSRVSSEGKAPTLFVWPTSTRAKEAWHSPEALSQSWAAGLELVQCGEDRQAILFHRGLSHNAVMTAGPCLSGPPHEPGVSPYAPEGSKLCQG</sequence>
<dbReference type="EMBL" id="SRLO01000193">
    <property type="protein sequence ID" value="TNN68217.1"/>
    <property type="molecule type" value="Genomic_DNA"/>
</dbReference>
<organism evidence="1 2">
    <name type="scientific">Liparis tanakae</name>
    <name type="common">Tanaka's snailfish</name>
    <dbReference type="NCBI Taxonomy" id="230148"/>
    <lineage>
        <taxon>Eukaryota</taxon>
        <taxon>Metazoa</taxon>
        <taxon>Chordata</taxon>
        <taxon>Craniata</taxon>
        <taxon>Vertebrata</taxon>
        <taxon>Euteleostomi</taxon>
        <taxon>Actinopterygii</taxon>
        <taxon>Neopterygii</taxon>
        <taxon>Teleostei</taxon>
        <taxon>Neoteleostei</taxon>
        <taxon>Acanthomorphata</taxon>
        <taxon>Eupercaria</taxon>
        <taxon>Perciformes</taxon>
        <taxon>Cottioidei</taxon>
        <taxon>Cottales</taxon>
        <taxon>Liparidae</taxon>
        <taxon>Liparis</taxon>
    </lineage>
</organism>
<keyword evidence="2" id="KW-1185">Reference proteome</keyword>
<evidence type="ECO:0000313" key="1">
    <source>
        <dbReference type="EMBL" id="TNN68217.1"/>
    </source>
</evidence>
<evidence type="ECO:0000313" key="2">
    <source>
        <dbReference type="Proteomes" id="UP000314294"/>
    </source>
</evidence>
<gene>
    <name evidence="1" type="ORF">EYF80_021539</name>
</gene>
<protein>
    <submittedName>
        <fullName evidence="1">Uncharacterized protein</fullName>
    </submittedName>
</protein>
<dbReference type="Proteomes" id="UP000314294">
    <property type="component" value="Unassembled WGS sequence"/>
</dbReference>
<proteinExistence type="predicted"/>
<accession>A0A4Z2HR76</accession>
<reference evidence="1 2" key="1">
    <citation type="submission" date="2019-03" db="EMBL/GenBank/DDBJ databases">
        <title>First draft genome of Liparis tanakae, snailfish: a comprehensive survey of snailfish specific genes.</title>
        <authorList>
            <person name="Kim W."/>
            <person name="Song I."/>
            <person name="Jeong J.-H."/>
            <person name="Kim D."/>
            <person name="Kim S."/>
            <person name="Ryu S."/>
            <person name="Song J.Y."/>
            <person name="Lee S.K."/>
        </authorList>
    </citation>
    <scope>NUCLEOTIDE SEQUENCE [LARGE SCALE GENOMIC DNA]</scope>
    <source>
        <tissue evidence="1">Muscle</tissue>
    </source>
</reference>